<evidence type="ECO:0000313" key="5">
    <source>
        <dbReference type="EMBL" id="CAL4761877.1"/>
    </source>
</evidence>
<feature type="region of interest" description="Disordered" evidence="2">
    <location>
        <begin position="176"/>
        <end position="233"/>
    </location>
</feature>
<feature type="coiled-coil region" evidence="1">
    <location>
        <begin position="84"/>
        <end position="171"/>
    </location>
</feature>
<evidence type="ECO:0000313" key="3">
    <source>
        <dbReference type="EMBL" id="CAI3974565.1"/>
    </source>
</evidence>
<keyword evidence="1" id="KW-0175">Coiled coil</keyword>
<reference evidence="3" key="1">
    <citation type="submission" date="2022-10" db="EMBL/GenBank/DDBJ databases">
        <authorList>
            <person name="Chen Y."/>
            <person name="Dougan E. K."/>
            <person name="Chan C."/>
            <person name="Rhodes N."/>
            <person name="Thang M."/>
        </authorList>
    </citation>
    <scope>NUCLEOTIDE SEQUENCE</scope>
</reference>
<name>A0A9P1BKX2_9DINO</name>
<keyword evidence="6" id="KW-1185">Reference proteome</keyword>
<evidence type="ECO:0000256" key="1">
    <source>
        <dbReference type="SAM" id="Coils"/>
    </source>
</evidence>
<dbReference type="EMBL" id="CAMXCT020000143">
    <property type="protein sequence ID" value="CAL1127940.1"/>
    <property type="molecule type" value="Genomic_DNA"/>
</dbReference>
<feature type="compositionally biased region" description="Basic residues" evidence="2">
    <location>
        <begin position="224"/>
        <end position="233"/>
    </location>
</feature>
<evidence type="ECO:0000313" key="4">
    <source>
        <dbReference type="EMBL" id="CAL1127940.1"/>
    </source>
</evidence>
<gene>
    <name evidence="3" type="ORF">C1SCF055_LOCUS2957</name>
</gene>
<dbReference type="AlphaFoldDB" id="A0A9P1BKX2"/>
<protein>
    <submittedName>
        <fullName evidence="5">Reticulocyte-binding protein 2-like a</fullName>
    </submittedName>
</protein>
<comment type="caution">
    <text evidence="3">The sequence shown here is derived from an EMBL/GenBank/DDBJ whole genome shotgun (WGS) entry which is preliminary data.</text>
</comment>
<evidence type="ECO:0000313" key="6">
    <source>
        <dbReference type="Proteomes" id="UP001152797"/>
    </source>
</evidence>
<organism evidence="3">
    <name type="scientific">Cladocopium goreaui</name>
    <dbReference type="NCBI Taxonomy" id="2562237"/>
    <lineage>
        <taxon>Eukaryota</taxon>
        <taxon>Sar</taxon>
        <taxon>Alveolata</taxon>
        <taxon>Dinophyceae</taxon>
        <taxon>Suessiales</taxon>
        <taxon>Symbiodiniaceae</taxon>
        <taxon>Cladocopium</taxon>
    </lineage>
</organism>
<feature type="compositionally biased region" description="Basic and acidic residues" evidence="2">
    <location>
        <begin position="192"/>
        <end position="210"/>
    </location>
</feature>
<accession>A0A9P1BKX2</accession>
<dbReference type="EMBL" id="CAMXCT010000143">
    <property type="protein sequence ID" value="CAI3974565.1"/>
    <property type="molecule type" value="Genomic_DNA"/>
</dbReference>
<reference evidence="4" key="2">
    <citation type="submission" date="2024-04" db="EMBL/GenBank/DDBJ databases">
        <authorList>
            <person name="Chen Y."/>
            <person name="Shah S."/>
            <person name="Dougan E. K."/>
            <person name="Thang M."/>
            <person name="Chan C."/>
        </authorList>
    </citation>
    <scope>NUCLEOTIDE SEQUENCE [LARGE SCALE GENOMIC DNA]</scope>
</reference>
<dbReference type="EMBL" id="CAMXCT030000143">
    <property type="protein sequence ID" value="CAL4761877.1"/>
    <property type="molecule type" value="Genomic_DNA"/>
</dbReference>
<sequence length="233" mass="26593">MVSVSGILVAAVDIRGHLGTRKLTQEELTRVEADARDEERLKVGKAEDDARRSRCADCAVSAVDMLPAASVVAQMGGRWSKAMAREVEEAVSNARDRFEREMEQKLKDMERRLQSEMEQKIEDERQTQEEAAKVRKMELERDARQERERLIEEAERALRQRRKQVMLAQKKIDRAHQKAIAKAKQMVSSSEEPPKAKKVKDREVKKDRRPACSVASITDGAGGRSKRRRGRKS</sequence>
<evidence type="ECO:0000256" key="2">
    <source>
        <dbReference type="SAM" id="MobiDB-lite"/>
    </source>
</evidence>
<proteinExistence type="predicted"/>
<dbReference type="Proteomes" id="UP001152797">
    <property type="component" value="Unassembled WGS sequence"/>
</dbReference>